<keyword evidence="3" id="KW-0520">NAD</keyword>
<reference evidence="6" key="1">
    <citation type="submission" date="2022-03" db="EMBL/GenBank/DDBJ databases">
        <title>Complete genome sequence of Caldinitratiruptor microaerophilus.</title>
        <authorList>
            <person name="Mukaiyama R."/>
            <person name="Nishiyama T."/>
            <person name="Ueda K."/>
        </authorList>
    </citation>
    <scope>NUCLEOTIDE SEQUENCE</scope>
    <source>
        <strain evidence="6">JCM 16183</strain>
    </source>
</reference>
<dbReference type="AlphaFoldDB" id="A0AA35CMN9"/>
<dbReference type="InterPro" id="IPR001670">
    <property type="entry name" value="ADH_Fe/GldA"/>
</dbReference>
<accession>A0AA35CMN9</accession>
<evidence type="ECO:0000259" key="4">
    <source>
        <dbReference type="Pfam" id="PF00465"/>
    </source>
</evidence>
<protein>
    <submittedName>
        <fullName evidence="6">Alcohol dehydrogenase</fullName>
    </submittedName>
</protein>
<evidence type="ECO:0000256" key="1">
    <source>
        <dbReference type="ARBA" id="ARBA00007358"/>
    </source>
</evidence>
<keyword evidence="2" id="KW-0560">Oxidoreductase</keyword>
<dbReference type="SUPFAM" id="SSF56796">
    <property type="entry name" value="Dehydroquinate synthase-like"/>
    <property type="match status" value="1"/>
</dbReference>
<dbReference type="PANTHER" id="PTHR11496">
    <property type="entry name" value="ALCOHOL DEHYDROGENASE"/>
    <property type="match status" value="1"/>
</dbReference>
<comment type="similarity">
    <text evidence="1">Belongs to the iron-containing alcohol dehydrogenase family.</text>
</comment>
<evidence type="ECO:0000313" key="6">
    <source>
        <dbReference type="EMBL" id="BDG60176.1"/>
    </source>
</evidence>
<dbReference type="InterPro" id="IPR039697">
    <property type="entry name" value="Alcohol_dehydrogenase_Fe"/>
</dbReference>
<dbReference type="GO" id="GO:0046872">
    <property type="term" value="F:metal ion binding"/>
    <property type="evidence" value="ECO:0007669"/>
    <property type="project" value="InterPro"/>
</dbReference>
<dbReference type="FunFam" id="1.20.1090.10:FF:000001">
    <property type="entry name" value="Aldehyde-alcohol dehydrogenase"/>
    <property type="match status" value="1"/>
</dbReference>
<evidence type="ECO:0000259" key="5">
    <source>
        <dbReference type="Pfam" id="PF25137"/>
    </source>
</evidence>
<dbReference type="FunFam" id="3.40.50.1970:FF:000003">
    <property type="entry name" value="Alcohol dehydrogenase, iron-containing"/>
    <property type="match status" value="1"/>
</dbReference>
<dbReference type="InterPro" id="IPR056798">
    <property type="entry name" value="ADH_Fe_C"/>
</dbReference>
<gene>
    <name evidence="6" type="ORF">caldi_12660</name>
</gene>
<dbReference type="PANTHER" id="PTHR11496:SF102">
    <property type="entry name" value="ALCOHOL DEHYDROGENASE 4"/>
    <property type="match status" value="1"/>
</dbReference>
<dbReference type="EMBL" id="AP025628">
    <property type="protein sequence ID" value="BDG60176.1"/>
    <property type="molecule type" value="Genomic_DNA"/>
</dbReference>
<dbReference type="Pfam" id="PF25137">
    <property type="entry name" value="ADH_Fe_C"/>
    <property type="match status" value="1"/>
</dbReference>
<keyword evidence="7" id="KW-1185">Reference proteome</keyword>
<dbReference type="PROSITE" id="PS00913">
    <property type="entry name" value="ADH_IRON_1"/>
    <property type="match status" value="1"/>
</dbReference>
<dbReference type="InterPro" id="IPR018211">
    <property type="entry name" value="ADH_Fe_CS"/>
</dbReference>
<evidence type="ECO:0000256" key="3">
    <source>
        <dbReference type="ARBA" id="ARBA00023027"/>
    </source>
</evidence>
<dbReference type="PROSITE" id="PS00060">
    <property type="entry name" value="ADH_IRON_2"/>
    <property type="match status" value="1"/>
</dbReference>
<feature type="domain" description="Alcohol dehydrogenase iron-type/glycerol dehydrogenase GldA" evidence="4">
    <location>
        <begin position="9"/>
        <end position="177"/>
    </location>
</feature>
<organism evidence="6 7">
    <name type="scientific">Caldinitratiruptor microaerophilus</name>
    <dbReference type="NCBI Taxonomy" id="671077"/>
    <lineage>
        <taxon>Bacteria</taxon>
        <taxon>Bacillati</taxon>
        <taxon>Bacillota</taxon>
        <taxon>Clostridia</taxon>
        <taxon>Eubacteriales</taxon>
        <taxon>Symbiobacteriaceae</taxon>
        <taxon>Caldinitratiruptor</taxon>
    </lineage>
</organism>
<proteinExistence type="inferred from homology"/>
<dbReference type="CDD" id="cd08551">
    <property type="entry name" value="Fe-ADH"/>
    <property type="match status" value="1"/>
</dbReference>
<name>A0AA35CMN9_9FIRM</name>
<evidence type="ECO:0000256" key="2">
    <source>
        <dbReference type="ARBA" id="ARBA00023002"/>
    </source>
</evidence>
<dbReference type="Gene3D" id="1.20.1090.10">
    <property type="entry name" value="Dehydroquinate synthase-like - alpha domain"/>
    <property type="match status" value="1"/>
</dbReference>
<dbReference type="RefSeq" id="WP_264844240.1">
    <property type="nucleotide sequence ID" value="NZ_AP025628.1"/>
</dbReference>
<dbReference type="GO" id="GO:0004022">
    <property type="term" value="F:alcohol dehydrogenase (NAD+) activity"/>
    <property type="evidence" value="ECO:0007669"/>
    <property type="project" value="TreeGrafter"/>
</dbReference>
<dbReference type="Proteomes" id="UP001163687">
    <property type="component" value="Chromosome"/>
</dbReference>
<sequence>MDIFPFQIPTRLTIGPGAVSSLGEQVAAVARRALIVTDPGLVRAGVVEKVQASLSAAGVNYAVFDQVEENPSDSTCEKAAELCRAEGCQAVVGVGGGSSMDTAKVVAALMGNPGKRPQDFEGREQVERDGLPTFMVPTTAGTGSEVTFIAVITDTRRTFKMTLYSRRLAPTAAVLDPLLTLSKPPGLTAATGMDALTHAIESYTNRSYNPISDALSVRAIEMIGRHLRTAVVQGSDVEARHEMLLASLMAGMAFNFTRLGLVHAMSHPLGAHFGIAHGVANAVLLPAIMEFNLFGCIERTAHIARLLGEDTAGLSPVAAARRGVEAVRALARDVGIPERLGPLGVTADRIPAMAEDAMKSGNIPVNPRQVTANDVARLFESLL</sequence>
<dbReference type="Pfam" id="PF00465">
    <property type="entry name" value="Fe-ADH"/>
    <property type="match status" value="1"/>
</dbReference>
<evidence type="ECO:0000313" key="7">
    <source>
        <dbReference type="Proteomes" id="UP001163687"/>
    </source>
</evidence>
<dbReference type="Gene3D" id="3.40.50.1970">
    <property type="match status" value="1"/>
</dbReference>
<dbReference type="KEGG" id="cmic:caldi_12660"/>
<feature type="domain" description="Fe-containing alcohol dehydrogenase-like C-terminal" evidence="5">
    <location>
        <begin position="188"/>
        <end position="382"/>
    </location>
</feature>